<proteinExistence type="inferred from homology"/>
<dbReference type="EMBL" id="CM010720">
    <property type="protein sequence ID" value="RZC66656.1"/>
    <property type="molecule type" value="Genomic_DNA"/>
</dbReference>
<reference evidence="4 5" key="1">
    <citation type="journal article" date="2018" name="Science">
        <title>The opium poppy genome and morphinan production.</title>
        <authorList>
            <person name="Guo L."/>
            <person name="Winzer T."/>
            <person name="Yang X."/>
            <person name="Li Y."/>
            <person name="Ning Z."/>
            <person name="He Z."/>
            <person name="Teodor R."/>
            <person name="Lu Y."/>
            <person name="Bowser T.A."/>
            <person name="Graham I.A."/>
            <person name="Ye K."/>
        </authorList>
    </citation>
    <scope>NUCLEOTIDE SEQUENCE [LARGE SCALE GENOMIC DNA]</scope>
    <source>
        <strain evidence="5">cv. HN1</strain>
        <tissue evidence="4">Leaves</tissue>
    </source>
</reference>
<dbReference type="OrthoDB" id="625265at2759"/>
<dbReference type="PANTHER" id="PTHR23201">
    <property type="entry name" value="EXTENSIN, PROLINE-RICH PROTEIN"/>
    <property type="match status" value="1"/>
</dbReference>
<dbReference type="Proteomes" id="UP000316621">
    <property type="component" value="Chromosome 6"/>
</dbReference>
<dbReference type="OMA" id="FHTRTLK"/>
<organism evidence="4 5">
    <name type="scientific">Papaver somniferum</name>
    <name type="common">Opium poppy</name>
    <dbReference type="NCBI Taxonomy" id="3469"/>
    <lineage>
        <taxon>Eukaryota</taxon>
        <taxon>Viridiplantae</taxon>
        <taxon>Streptophyta</taxon>
        <taxon>Embryophyta</taxon>
        <taxon>Tracheophyta</taxon>
        <taxon>Spermatophyta</taxon>
        <taxon>Magnoliopsida</taxon>
        <taxon>Ranunculales</taxon>
        <taxon>Papaveraceae</taxon>
        <taxon>Papaveroideae</taxon>
        <taxon>Papaver</taxon>
    </lineage>
</organism>
<dbReference type="Gramene" id="RZC66656">
    <property type="protein sequence ID" value="RZC66656"/>
    <property type="gene ID" value="C5167_010340"/>
</dbReference>
<dbReference type="EMBL" id="CM010715">
    <property type="protein sequence ID" value="RZC44844.1"/>
    <property type="molecule type" value="Genomic_DNA"/>
</dbReference>
<keyword evidence="5" id="KW-1185">Reference proteome</keyword>
<dbReference type="PANTHER" id="PTHR23201:SF45">
    <property type="entry name" value="SNAKIN-2-LIKE"/>
    <property type="match status" value="1"/>
</dbReference>
<comment type="similarity">
    <text evidence="1">Belongs to the GASA family.</text>
</comment>
<dbReference type="Pfam" id="PF02704">
    <property type="entry name" value="GASA"/>
    <property type="match status" value="1"/>
</dbReference>
<sequence length="98" mass="10143">MAMSKALLASLVLSLVLLNLVEVFAADQMATGRSLKGIDCGAACKVRCSLSSRPNLCKRACGTCCARCSCVPSGTSGNHDECACYAAQTTHGGRKKCP</sequence>
<protein>
    <submittedName>
        <fullName evidence="4">Uncharacterized protein</fullName>
    </submittedName>
</protein>
<evidence type="ECO:0000313" key="4">
    <source>
        <dbReference type="EMBL" id="RZC66656.1"/>
    </source>
</evidence>
<gene>
    <name evidence="4" type="ORF">C5167_010340</name>
    <name evidence="3" type="ORF">C5167_037793</name>
</gene>
<dbReference type="Proteomes" id="UP000316621">
    <property type="component" value="Chromosome 1"/>
</dbReference>
<evidence type="ECO:0000313" key="5">
    <source>
        <dbReference type="Proteomes" id="UP000316621"/>
    </source>
</evidence>
<accession>A0A4Y7K1C7</accession>
<evidence type="ECO:0000256" key="1">
    <source>
        <dbReference type="ARBA" id="ARBA00010582"/>
    </source>
</evidence>
<feature type="chain" id="PRO_5036362352" evidence="2">
    <location>
        <begin position="26"/>
        <end position="98"/>
    </location>
</feature>
<evidence type="ECO:0000256" key="2">
    <source>
        <dbReference type="SAM" id="SignalP"/>
    </source>
</evidence>
<evidence type="ECO:0000313" key="3">
    <source>
        <dbReference type="EMBL" id="RZC44844.1"/>
    </source>
</evidence>
<feature type="signal peptide" evidence="2">
    <location>
        <begin position="1"/>
        <end position="25"/>
    </location>
</feature>
<dbReference type="STRING" id="3469.A0A4Y7K1C7"/>
<dbReference type="InterPro" id="IPR003854">
    <property type="entry name" value="GASA"/>
</dbReference>
<dbReference type="Gramene" id="RZC44844">
    <property type="protein sequence ID" value="RZC44844"/>
    <property type="gene ID" value="C5167_037793"/>
</dbReference>
<keyword evidence="2" id="KW-0732">Signal</keyword>
<dbReference type="AlphaFoldDB" id="A0A4Y7K1C7"/>
<name>A0A4Y7K1C7_PAPSO</name>